<keyword evidence="2" id="KW-1185">Reference proteome</keyword>
<accession>A0AAD4SP62</accession>
<reference evidence="1" key="1">
    <citation type="submission" date="2022-04" db="EMBL/GenBank/DDBJ databases">
        <title>A functionally conserved STORR gene fusion in Papaver species that diverged 16.8 million years ago.</title>
        <authorList>
            <person name="Catania T."/>
        </authorList>
    </citation>
    <scope>NUCLEOTIDE SEQUENCE</scope>
    <source>
        <strain evidence="1">S-188037</strain>
    </source>
</reference>
<gene>
    <name evidence="1" type="ORF">MKW98_007233</name>
</gene>
<protein>
    <submittedName>
        <fullName evidence="1">Uncharacterized protein</fullName>
    </submittedName>
</protein>
<organism evidence="1 2">
    <name type="scientific">Papaver atlanticum</name>
    <dbReference type="NCBI Taxonomy" id="357466"/>
    <lineage>
        <taxon>Eukaryota</taxon>
        <taxon>Viridiplantae</taxon>
        <taxon>Streptophyta</taxon>
        <taxon>Embryophyta</taxon>
        <taxon>Tracheophyta</taxon>
        <taxon>Spermatophyta</taxon>
        <taxon>Magnoliopsida</taxon>
        <taxon>Ranunculales</taxon>
        <taxon>Papaveraceae</taxon>
        <taxon>Papaveroideae</taxon>
        <taxon>Papaver</taxon>
    </lineage>
</organism>
<name>A0AAD4SP62_9MAGN</name>
<sequence length="71" mass="8244">MLLRYDEDGNQWKEREVGSLVNQILHTHPPNQSWDLLIGTVLSESSCCCKSWSKISFLMCWITSTTSQRRV</sequence>
<dbReference type="Proteomes" id="UP001202328">
    <property type="component" value="Unassembled WGS sequence"/>
</dbReference>
<proteinExistence type="predicted"/>
<dbReference type="EMBL" id="JAJJMB010009541">
    <property type="protein sequence ID" value="KAI3913217.1"/>
    <property type="molecule type" value="Genomic_DNA"/>
</dbReference>
<evidence type="ECO:0000313" key="2">
    <source>
        <dbReference type="Proteomes" id="UP001202328"/>
    </source>
</evidence>
<dbReference type="AlphaFoldDB" id="A0AAD4SP62"/>
<comment type="caution">
    <text evidence="1">The sequence shown here is derived from an EMBL/GenBank/DDBJ whole genome shotgun (WGS) entry which is preliminary data.</text>
</comment>
<evidence type="ECO:0000313" key="1">
    <source>
        <dbReference type="EMBL" id="KAI3913217.1"/>
    </source>
</evidence>